<protein>
    <recommendedName>
        <fullName evidence="3">MATH domain-containing protein</fullName>
    </recommendedName>
</protein>
<dbReference type="Proteomes" id="UP001164746">
    <property type="component" value="Chromosome 8"/>
</dbReference>
<organism evidence="1 2">
    <name type="scientific">Mya arenaria</name>
    <name type="common">Soft-shell clam</name>
    <dbReference type="NCBI Taxonomy" id="6604"/>
    <lineage>
        <taxon>Eukaryota</taxon>
        <taxon>Metazoa</taxon>
        <taxon>Spiralia</taxon>
        <taxon>Lophotrochozoa</taxon>
        <taxon>Mollusca</taxon>
        <taxon>Bivalvia</taxon>
        <taxon>Autobranchia</taxon>
        <taxon>Heteroconchia</taxon>
        <taxon>Euheterodonta</taxon>
        <taxon>Imparidentia</taxon>
        <taxon>Neoheterodontei</taxon>
        <taxon>Myida</taxon>
        <taxon>Myoidea</taxon>
        <taxon>Myidae</taxon>
        <taxon>Mya</taxon>
    </lineage>
</organism>
<reference evidence="1" key="1">
    <citation type="submission" date="2022-11" db="EMBL/GenBank/DDBJ databases">
        <title>Centuries of genome instability and evolution in soft-shell clam transmissible cancer (bioRxiv).</title>
        <authorList>
            <person name="Hart S.F.M."/>
            <person name="Yonemitsu M.A."/>
            <person name="Giersch R.M."/>
            <person name="Beal B.F."/>
            <person name="Arriagada G."/>
            <person name="Davis B.W."/>
            <person name="Ostrander E.A."/>
            <person name="Goff S.P."/>
            <person name="Metzger M.J."/>
        </authorList>
    </citation>
    <scope>NUCLEOTIDE SEQUENCE</scope>
    <source>
        <strain evidence="1">MELC-2E11</strain>
        <tissue evidence="1">Siphon/mantle</tissue>
    </source>
</reference>
<dbReference type="InterPro" id="IPR002083">
    <property type="entry name" value="MATH/TRAF_dom"/>
</dbReference>
<dbReference type="Gene3D" id="2.60.210.10">
    <property type="entry name" value="Apoptosis, Tumor Necrosis Factor Receptor Associated Protein 2, Chain A"/>
    <property type="match status" value="1"/>
</dbReference>
<keyword evidence="2" id="KW-1185">Reference proteome</keyword>
<dbReference type="SUPFAM" id="SSF49599">
    <property type="entry name" value="TRAF domain-like"/>
    <property type="match status" value="1"/>
</dbReference>
<proteinExistence type="predicted"/>
<gene>
    <name evidence="1" type="ORF">MAR_026688</name>
</gene>
<name>A0ABY7ERD2_MYAAR</name>
<dbReference type="InterPro" id="IPR008974">
    <property type="entry name" value="TRAF-like"/>
</dbReference>
<sequence length="372" mass="43317">MAKLQRFLKLNDRFDSQVFTFVLPAKVATYDNPDAYTKDVVYGYHKWTVSFIRTNVHLGCFLKLQTAGNGMKCQIDFSFTLLNREHFTRNETFIEKSCIFTPESNQHGRKTFICLNDLLDREFAQVTGNYLIELEIRKINCNFECSIRLPKKQHHNRLQTYDTKLESSYFTYGLFDWSLSLSQNEATMQQDEFLTTYAIIGESDGFQSEELDQLVDIKGNGDLYVVNGSLQQLAKRRSSLKVKVRMVSVVSISEVTLNVSTKGKTRAHLYDKDKQAWLMEADTSGNTISFRLYYTDITHVPRKNSRYVCWNLLVLTRYIPDHKVKTNYGPFSRYYIQQDLDEGHHITTSIPIDDPRPLITPLMTRTSYRSNR</sequence>
<evidence type="ECO:0000313" key="2">
    <source>
        <dbReference type="Proteomes" id="UP001164746"/>
    </source>
</evidence>
<dbReference type="EMBL" id="CP111019">
    <property type="protein sequence ID" value="WAR12508.1"/>
    <property type="molecule type" value="Genomic_DNA"/>
</dbReference>
<dbReference type="CDD" id="cd00121">
    <property type="entry name" value="MATH"/>
    <property type="match status" value="1"/>
</dbReference>
<evidence type="ECO:0008006" key="3">
    <source>
        <dbReference type="Google" id="ProtNLM"/>
    </source>
</evidence>
<accession>A0ABY7ERD2</accession>
<evidence type="ECO:0000313" key="1">
    <source>
        <dbReference type="EMBL" id="WAR12508.1"/>
    </source>
</evidence>